<dbReference type="AlphaFoldDB" id="A0A975K1A7"/>
<keyword evidence="6 7" id="KW-0472">Membrane</keyword>
<feature type="domain" description="Major facilitator superfamily (MFS) profile" evidence="8">
    <location>
        <begin position="14"/>
        <end position="424"/>
    </location>
</feature>
<keyword evidence="3" id="KW-1003">Cell membrane</keyword>
<dbReference type="RefSeq" id="WP_211699228.1">
    <property type="nucleotide sequence ID" value="NZ_CP046600.1"/>
</dbReference>
<dbReference type="Pfam" id="PF07690">
    <property type="entry name" value="MFS_1"/>
    <property type="match status" value="1"/>
</dbReference>
<evidence type="ECO:0000313" key="10">
    <source>
        <dbReference type="Proteomes" id="UP000682202"/>
    </source>
</evidence>
<dbReference type="GO" id="GO:0022857">
    <property type="term" value="F:transmembrane transporter activity"/>
    <property type="evidence" value="ECO:0007669"/>
    <property type="project" value="InterPro"/>
</dbReference>
<feature type="transmembrane region" description="Helical" evidence="7">
    <location>
        <begin position="152"/>
        <end position="173"/>
    </location>
</feature>
<dbReference type="SUPFAM" id="SSF103473">
    <property type="entry name" value="MFS general substrate transporter"/>
    <property type="match status" value="1"/>
</dbReference>
<name>A0A975K1A7_9MYCO</name>
<evidence type="ECO:0000256" key="3">
    <source>
        <dbReference type="ARBA" id="ARBA00022475"/>
    </source>
</evidence>
<dbReference type="InterPro" id="IPR020846">
    <property type="entry name" value="MFS_dom"/>
</dbReference>
<evidence type="ECO:0000256" key="7">
    <source>
        <dbReference type="SAM" id="Phobius"/>
    </source>
</evidence>
<dbReference type="InterPro" id="IPR036259">
    <property type="entry name" value="MFS_trans_sf"/>
</dbReference>
<evidence type="ECO:0000256" key="6">
    <source>
        <dbReference type="ARBA" id="ARBA00023136"/>
    </source>
</evidence>
<reference evidence="9" key="1">
    <citation type="submission" date="2019-12" db="EMBL/GenBank/DDBJ databases">
        <title>Mycobacterium spongiae sp. nov.</title>
        <authorList>
            <person name="Stinear T."/>
        </authorList>
    </citation>
    <scope>NUCLEOTIDE SEQUENCE</scope>
    <source>
        <strain evidence="9">FSD4b-SM</strain>
    </source>
</reference>
<dbReference type="Gene3D" id="1.20.1250.20">
    <property type="entry name" value="MFS general substrate transporter like domains"/>
    <property type="match status" value="2"/>
</dbReference>
<dbReference type="InterPro" id="IPR011701">
    <property type="entry name" value="MFS"/>
</dbReference>
<gene>
    <name evidence="9" type="ORF">F6B93_02405</name>
</gene>
<feature type="transmembrane region" description="Helical" evidence="7">
    <location>
        <begin position="309"/>
        <end position="328"/>
    </location>
</feature>
<evidence type="ECO:0000313" key="9">
    <source>
        <dbReference type="EMBL" id="QUR69541.1"/>
    </source>
</evidence>
<evidence type="ECO:0000256" key="5">
    <source>
        <dbReference type="ARBA" id="ARBA00022989"/>
    </source>
</evidence>
<feature type="transmembrane region" description="Helical" evidence="7">
    <location>
        <begin position="86"/>
        <end position="105"/>
    </location>
</feature>
<feature type="transmembrane region" description="Helical" evidence="7">
    <location>
        <begin position="278"/>
        <end position="297"/>
    </location>
</feature>
<dbReference type="KEGG" id="mspg:F6B93_02405"/>
<keyword evidence="5 7" id="KW-1133">Transmembrane helix</keyword>
<keyword evidence="10" id="KW-1185">Reference proteome</keyword>
<feature type="transmembrane region" description="Helical" evidence="7">
    <location>
        <begin position="243"/>
        <end position="266"/>
    </location>
</feature>
<feature type="transmembrane region" description="Helical" evidence="7">
    <location>
        <begin position="111"/>
        <end position="131"/>
    </location>
</feature>
<dbReference type="PANTHER" id="PTHR43045:SF2">
    <property type="entry name" value="INNER MEMBRANE METABOLITE TRANSPORT PROTEIN YHJE"/>
    <property type="match status" value="1"/>
</dbReference>
<evidence type="ECO:0000256" key="2">
    <source>
        <dbReference type="ARBA" id="ARBA00022448"/>
    </source>
</evidence>
<feature type="transmembrane region" description="Helical" evidence="7">
    <location>
        <begin position="334"/>
        <end position="356"/>
    </location>
</feature>
<dbReference type="PROSITE" id="PS50850">
    <property type="entry name" value="MFS"/>
    <property type="match status" value="1"/>
</dbReference>
<accession>A0A975K1A7</accession>
<evidence type="ECO:0000256" key="4">
    <source>
        <dbReference type="ARBA" id="ARBA00022692"/>
    </source>
</evidence>
<dbReference type="GO" id="GO:0005886">
    <property type="term" value="C:plasma membrane"/>
    <property type="evidence" value="ECO:0007669"/>
    <property type="project" value="UniProtKB-SubCell"/>
</dbReference>
<feature type="transmembrane region" description="Helical" evidence="7">
    <location>
        <begin position="397"/>
        <end position="418"/>
    </location>
</feature>
<feature type="transmembrane region" description="Helical" evidence="7">
    <location>
        <begin position="193"/>
        <end position="212"/>
    </location>
</feature>
<feature type="transmembrane region" description="Helical" evidence="7">
    <location>
        <begin position="368"/>
        <end position="385"/>
    </location>
</feature>
<dbReference type="Proteomes" id="UP000682202">
    <property type="component" value="Chromosome"/>
</dbReference>
<evidence type="ECO:0000256" key="1">
    <source>
        <dbReference type="ARBA" id="ARBA00004651"/>
    </source>
</evidence>
<proteinExistence type="predicted"/>
<keyword evidence="2" id="KW-0813">Transport</keyword>
<evidence type="ECO:0000259" key="8">
    <source>
        <dbReference type="PROSITE" id="PS50850"/>
    </source>
</evidence>
<protein>
    <submittedName>
        <fullName evidence="9">MFS transporter</fullName>
    </submittedName>
</protein>
<dbReference type="CDD" id="cd17369">
    <property type="entry name" value="MFS_ShiA_like"/>
    <property type="match status" value="1"/>
</dbReference>
<keyword evidence="4 7" id="KW-0812">Transmembrane</keyword>
<sequence length="434" mass="45872">MTLPEPGRRDLRRVAVASTVGTAIEFYDFYIYGTAAALVFPTVFFPNMSPATATVASMGTFAAAFFSRPLGAAFFGHFGDRLGRKVTLIATLLIMGLSTVAVGLTPGAATIGVAAPLIVVALRLAQGFAVGGEWAGSALLAAEYAPTAKRGWYGMFTSLGVGIALVLTSLTFLGVKLTIGDTSATFIQWAWRVPFLLSTLLIAIALYVRLTIDETPVFKTQLATTTPSRAPIAGVFRRQPRNVALAAGSMVGAFTFVFMASTYLTTYAHHDRGLSQNAILFAGMLGGVVWIAVAMCSASACDRWGRRPVILSGWALGVPWSFAAIALIDTGSPILFTVAILGIYAIVALAFAPMAAFVPELFHTRHRYTGAGLALNLAGIIGGAIPPMVADPLRNHYGSWTIGFMMAILVLISLVSTYRLPETRGTSLTSRVSA</sequence>
<dbReference type="PANTHER" id="PTHR43045">
    <property type="entry name" value="SHIKIMATE TRANSPORTER"/>
    <property type="match status" value="1"/>
</dbReference>
<dbReference type="EMBL" id="CP046600">
    <property type="protein sequence ID" value="QUR69541.1"/>
    <property type="molecule type" value="Genomic_DNA"/>
</dbReference>
<organism evidence="9 10">
    <name type="scientific">Mycobacterium spongiae</name>
    <dbReference type="NCBI Taxonomy" id="886343"/>
    <lineage>
        <taxon>Bacteria</taxon>
        <taxon>Bacillati</taxon>
        <taxon>Actinomycetota</taxon>
        <taxon>Actinomycetes</taxon>
        <taxon>Mycobacteriales</taxon>
        <taxon>Mycobacteriaceae</taxon>
        <taxon>Mycobacterium</taxon>
    </lineage>
</organism>
<comment type="subcellular location">
    <subcellularLocation>
        <location evidence="1">Cell membrane</location>
        <topology evidence="1">Multi-pass membrane protein</topology>
    </subcellularLocation>
</comment>